<accession>A0AAN9ACC7</accession>
<evidence type="ECO:0000256" key="1">
    <source>
        <dbReference type="SAM" id="MobiDB-lite"/>
    </source>
</evidence>
<proteinExistence type="predicted"/>
<feature type="region of interest" description="Disordered" evidence="1">
    <location>
        <begin position="21"/>
        <end position="41"/>
    </location>
</feature>
<dbReference type="EMBL" id="JAXCGZ010007597">
    <property type="protein sequence ID" value="KAK7079027.1"/>
    <property type="molecule type" value="Genomic_DNA"/>
</dbReference>
<sequence length="163" mass="18050">MVFYLDSYLLFIHSLEGSIAPTPATSPDRGSPSKDRLEDSNAVVNQQPHVDEDDGLVENVEKVSLSDGLQQSPVENVTKQAIRFKKLIVFLSDFSLNGYLDKSPQLCGLINLCKTNHWRDSVSRSSVALADSMSMPTGSTMTGVLRDDDSVHGHLKFHHHALW</sequence>
<evidence type="ECO:0000313" key="3">
    <source>
        <dbReference type="Proteomes" id="UP001381693"/>
    </source>
</evidence>
<organism evidence="2 3">
    <name type="scientific">Halocaridina rubra</name>
    <name type="common">Hawaiian red shrimp</name>
    <dbReference type="NCBI Taxonomy" id="373956"/>
    <lineage>
        <taxon>Eukaryota</taxon>
        <taxon>Metazoa</taxon>
        <taxon>Ecdysozoa</taxon>
        <taxon>Arthropoda</taxon>
        <taxon>Crustacea</taxon>
        <taxon>Multicrustacea</taxon>
        <taxon>Malacostraca</taxon>
        <taxon>Eumalacostraca</taxon>
        <taxon>Eucarida</taxon>
        <taxon>Decapoda</taxon>
        <taxon>Pleocyemata</taxon>
        <taxon>Caridea</taxon>
        <taxon>Atyoidea</taxon>
        <taxon>Atyidae</taxon>
        <taxon>Halocaridina</taxon>
    </lineage>
</organism>
<dbReference type="Proteomes" id="UP001381693">
    <property type="component" value="Unassembled WGS sequence"/>
</dbReference>
<protein>
    <submittedName>
        <fullName evidence="2">Uncharacterized protein</fullName>
    </submittedName>
</protein>
<evidence type="ECO:0000313" key="2">
    <source>
        <dbReference type="EMBL" id="KAK7079027.1"/>
    </source>
</evidence>
<comment type="caution">
    <text evidence="2">The sequence shown here is derived from an EMBL/GenBank/DDBJ whole genome shotgun (WGS) entry which is preliminary data.</text>
</comment>
<reference evidence="2 3" key="1">
    <citation type="submission" date="2023-11" db="EMBL/GenBank/DDBJ databases">
        <title>Halocaridina rubra genome assembly.</title>
        <authorList>
            <person name="Smith C."/>
        </authorList>
    </citation>
    <scope>NUCLEOTIDE SEQUENCE [LARGE SCALE GENOMIC DNA]</scope>
    <source>
        <strain evidence="2">EP-1</strain>
        <tissue evidence="2">Whole</tissue>
    </source>
</reference>
<keyword evidence="3" id="KW-1185">Reference proteome</keyword>
<gene>
    <name evidence="2" type="ORF">SK128_009876</name>
</gene>
<dbReference type="AlphaFoldDB" id="A0AAN9ACC7"/>
<name>A0AAN9ACC7_HALRR</name>